<reference evidence="5 6" key="1">
    <citation type="submission" date="2016-03" db="EMBL/GenBank/DDBJ databases">
        <authorList>
            <consortium name="Pathogen Informatics"/>
        </authorList>
    </citation>
    <scope>NUCLEOTIDE SEQUENCE [LARGE SCALE GENOMIC DNA]</scope>
    <source>
        <strain evidence="5 6">NCTC13364</strain>
    </source>
</reference>
<proteinExistence type="predicted"/>
<evidence type="ECO:0000256" key="1">
    <source>
        <dbReference type="ARBA" id="ARBA00023015"/>
    </source>
</evidence>
<dbReference type="Pfam" id="PF07729">
    <property type="entry name" value="FCD"/>
    <property type="match status" value="1"/>
</dbReference>
<accession>A0A157LVP5</accession>
<feature type="domain" description="HTH gntR-type" evidence="4">
    <location>
        <begin position="19"/>
        <end position="89"/>
    </location>
</feature>
<evidence type="ECO:0000256" key="2">
    <source>
        <dbReference type="ARBA" id="ARBA00023125"/>
    </source>
</evidence>
<keyword evidence="3" id="KW-0804">Transcription</keyword>
<dbReference type="Gene3D" id="1.10.10.10">
    <property type="entry name" value="Winged helix-like DNA-binding domain superfamily/Winged helix DNA-binding domain"/>
    <property type="match status" value="1"/>
</dbReference>
<dbReference type="RefSeq" id="WP_066408921.1">
    <property type="nucleotide sequence ID" value="NZ_FKBS01000008.1"/>
</dbReference>
<sequence length="247" mass="27340">MKPPSDRPLAPQLETLHIPKSCDVLASHLRQKILDGSFPDGTMLPGERDLVEQTGLSRGSVREALRILEAEGLVTTRPGRYGGSRATRPTGTTVSRQIALFARGSRLPLASIIEAREAIEPPIAELAARHRTDADLATLRQIDERLQDAFSDVPTYLAENVNWHCALAAASRNPLLEAFMRSIANLIHEASAIKDFANDEVRSLVLKAHDRILDAVEKQDADAARRRMARHVQAYSVHLRTLLDRPE</sequence>
<dbReference type="OrthoDB" id="5296437at2"/>
<dbReference type="SMART" id="SM00345">
    <property type="entry name" value="HTH_GNTR"/>
    <property type="match status" value="1"/>
</dbReference>
<evidence type="ECO:0000259" key="4">
    <source>
        <dbReference type="PROSITE" id="PS50949"/>
    </source>
</evidence>
<dbReference type="Pfam" id="PF00392">
    <property type="entry name" value="GntR"/>
    <property type="match status" value="1"/>
</dbReference>
<dbReference type="Gene3D" id="1.20.120.530">
    <property type="entry name" value="GntR ligand-binding domain-like"/>
    <property type="match status" value="1"/>
</dbReference>
<dbReference type="InterPro" id="IPR000524">
    <property type="entry name" value="Tscrpt_reg_HTH_GntR"/>
</dbReference>
<keyword evidence="2" id="KW-0238">DNA-binding</keyword>
<dbReference type="AlphaFoldDB" id="A0A157LVP5"/>
<dbReference type="CDD" id="cd07377">
    <property type="entry name" value="WHTH_GntR"/>
    <property type="match status" value="1"/>
</dbReference>
<dbReference type="InterPro" id="IPR008920">
    <property type="entry name" value="TF_FadR/GntR_C"/>
</dbReference>
<dbReference type="SMART" id="SM00895">
    <property type="entry name" value="FCD"/>
    <property type="match status" value="1"/>
</dbReference>
<evidence type="ECO:0000313" key="5">
    <source>
        <dbReference type="EMBL" id="SAI00952.1"/>
    </source>
</evidence>
<dbReference type="Proteomes" id="UP000077037">
    <property type="component" value="Unassembled WGS sequence"/>
</dbReference>
<dbReference type="InterPro" id="IPR036390">
    <property type="entry name" value="WH_DNA-bd_sf"/>
</dbReference>
<dbReference type="InterPro" id="IPR011711">
    <property type="entry name" value="GntR_C"/>
</dbReference>
<protein>
    <submittedName>
        <fullName evidence="5">GntR family transcriptional regulator</fullName>
    </submittedName>
</protein>
<dbReference type="SUPFAM" id="SSF48008">
    <property type="entry name" value="GntR ligand-binding domain-like"/>
    <property type="match status" value="1"/>
</dbReference>
<organism evidence="5 6">
    <name type="scientific">Bordetella ansorpii</name>
    <dbReference type="NCBI Taxonomy" id="288768"/>
    <lineage>
        <taxon>Bacteria</taxon>
        <taxon>Pseudomonadati</taxon>
        <taxon>Pseudomonadota</taxon>
        <taxon>Betaproteobacteria</taxon>
        <taxon>Burkholderiales</taxon>
        <taxon>Alcaligenaceae</taxon>
        <taxon>Bordetella</taxon>
    </lineage>
</organism>
<dbReference type="SUPFAM" id="SSF46785">
    <property type="entry name" value="Winged helix' DNA-binding domain"/>
    <property type="match status" value="1"/>
</dbReference>
<dbReference type="GO" id="GO:0003677">
    <property type="term" value="F:DNA binding"/>
    <property type="evidence" value="ECO:0007669"/>
    <property type="project" value="UniProtKB-KW"/>
</dbReference>
<dbReference type="PROSITE" id="PS50949">
    <property type="entry name" value="HTH_GNTR"/>
    <property type="match status" value="1"/>
</dbReference>
<keyword evidence="1" id="KW-0805">Transcription regulation</keyword>
<name>A0A157LVP5_9BORD</name>
<dbReference type="EMBL" id="FKBS01000008">
    <property type="protein sequence ID" value="SAI00952.1"/>
    <property type="molecule type" value="Genomic_DNA"/>
</dbReference>
<dbReference type="PANTHER" id="PTHR43537">
    <property type="entry name" value="TRANSCRIPTIONAL REGULATOR, GNTR FAMILY"/>
    <property type="match status" value="1"/>
</dbReference>
<dbReference type="PANTHER" id="PTHR43537:SF5">
    <property type="entry name" value="UXU OPERON TRANSCRIPTIONAL REGULATOR"/>
    <property type="match status" value="1"/>
</dbReference>
<evidence type="ECO:0000256" key="3">
    <source>
        <dbReference type="ARBA" id="ARBA00023163"/>
    </source>
</evidence>
<gene>
    <name evidence="5" type="primary">lutR_3</name>
    <name evidence="5" type="ORF">SAMEA1982600_00903</name>
</gene>
<dbReference type="InterPro" id="IPR036388">
    <property type="entry name" value="WH-like_DNA-bd_sf"/>
</dbReference>
<dbReference type="PRINTS" id="PR00035">
    <property type="entry name" value="HTHGNTR"/>
</dbReference>
<dbReference type="GO" id="GO:0003700">
    <property type="term" value="F:DNA-binding transcription factor activity"/>
    <property type="evidence" value="ECO:0007669"/>
    <property type="project" value="InterPro"/>
</dbReference>
<evidence type="ECO:0000313" key="6">
    <source>
        <dbReference type="Proteomes" id="UP000077037"/>
    </source>
</evidence>